<reference evidence="1 2" key="1">
    <citation type="journal article" date="2024" name="BMC Genomics">
        <title>De novo assembly and annotation of Popillia japonica's genome with initial clues to its potential as an invasive pest.</title>
        <authorList>
            <person name="Cucini C."/>
            <person name="Boschi S."/>
            <person name="Funari R."/>
            <person name="Cardaioli E."/>
            <person name="Iannotti N."/>
            <person name="Marturano G."/>
            <person name="Paoli F."/>
            <person name="Bruttini M."/>
            <person name="Carapelli A."/>
            <person name="Frati F."/>
            <person name="Nardi F."/>
        </authorList>
    </citation>
    <scope>NUCLEOTIDE SEQUENCE [LARGE SCALE GENOMIC DNA]</scope>
    <source>
        <strain evidence="1">DMR45628</strain>
    </source>
</reference>
<organism evidence="1 2">
    <name type="scientific">Popillia japonica</name>
    <name type="common">Japanese beetle</name>
    <dbReference type="NCBI Taxonomy" id="7064"/>
    <lineage>
        <taxon>Eukaryota</taxon>
        <taxon>Metazoa</taxon>
        <taxon>Ecdysozoa</taxon>
        <taxon>Arthropoda</taxon>
        <taxon>Hexapoda</taxon>
        <taxon>Insecta</taxon>
        <taxon>Pterygota</taxon>
        <taxon>Neoptera</taxon>
        <taxon>Endopterygota</taxon>
        <taxon>Coleoptera</taxon>
        <taxon>Polyphaga</taxon>
        <taxon>Scarabaeiformia</taxon>
        <taxon>Scarabaeidae</taxon>
        <taxon>Rutelinae</taxon>
        <taxon>Popillia</taxon>
    </lineage>
</organism>
<evidence type="ECO:0000313" key="1">
    <source>
        <dbReference type="EMBL" id="KAK9695020.1"/>
    </source>
</evidence>
<protein>
    <submittedName>
        <fullName evidence="1">Uncharacterized protein</fullName>
    </submittedName>
</protein>
<dbReference type="Proteomes" id="UP001458880">
    <property type="component" value="Unassembled WGS sequence"/>
</dbReference>
<keyword evidence="2" id="KW-1185">Reference proteome</keyword>
<evidence type="ECO:0000313" key="2">
    <source>
        <dbReference type="Proteomes" id="UP001458880"/>
    </source>
</evidence>
<name>A0AAW1IY65_POPJA</name>
<accession>A0AAW1IY65</accession>
<dbReference type="EMBL" id="JASPKY010000494">
    <property type="protein sequence ID" value="KAK9695020.1"/>
    <property type="molecule type" value="Genomic_DNA"/>
</dbReference>
<dbReference type="AlphaFoldDB" id="A0AAW1IY65"/>
<proteinExistence type="predicted"/>
<sequence>MGFGGFMSSKKLLRCTIDWKHFSTAMAAVMKRKLELSWRRGKQRLDWIGKERTDEEEAGTELAKREAALIGLARRELLLSQLEYSFELVLKED</sequence>
<comment type="caution">
    <text evidence="1">The sequence shown here is derived from an EMBL/GenBank/DDBJ whole genome shotgun (WGS) entry which is preliminary data.</text>
</comment>
<gene>
    <name evidence="1" type="ORF">QE152_g33155</name>
</gene>